<proteinExistence type="predicted"/>
<sequence length="70" mass="7812">MKEIVSIFVKSLCFFMSLFLLIIGVGLFIYCSTYGGFWVGIIEKFPIAICATMALILALAYFILGSFIKN</sequence>
<evidence type="ECO:0000313" key="2">
    <source>
        <dbReference type="EMBL" id="DAE26544.1"/>
    </source>
</evidence>
<protein>
    <submittedName>
        <fullName evidence="2">Uncharacterized protein</fullName>
    </submittedName>
</protein>
<evidence type="ECO:0000256" key="1">
    <source>
        <dbReference type="SAM" id="Phobius"/>
    </source>
</evidence>
<keyword evidence="1" id="KW-1133">Transmembrane helix</keyword>
<organism evidence="2">
    <name type="scientific">Myoviridae sp. ctaOv25</name>
    <dbReference type="NCBI Taxonomy" id="2827290"/>
    <lineage>
        <taxon>Viruses</taxon>
        <taxon>Duplodnaviria</taxon>
        <taxon>Heunggongvirae</taxon>
        <taxon>Uroviricota</taxon>
        <taxon>Caudoviricetes</taxon>
    </lineage>
</organism>
<feature type="transmembrane region" description="Helical" evidence="1">
    <location>
        <begin position="12"/>
        <end position="39"/>
    </location>
</feature>
<reference evidence="2" key="1">
    <citation type="journal article" date="2021" name="Proc. Natl. Acad. Sci. U.S.A.">
        <title>A Catalog of Tens of Thousands of Viruses from Human Metagenomes Reveals Hidden Associations with Chronic Diseases.</title>
        <authorList>
            <person name="Tisza M.J."/>
            <person name="Buck C.B."/>
        </authorList>
    </citation>
    <scope>NUCLEOTIDE SEQUENCE</scope>
    <source>
        <strain evidence="2">CtaOv25</strain>
    </source>
</reference>
<accession>A0A8S5R584</accession>
<dbReference type="EMBL" id="BK015820">
    <property type="protein sequence ID" value="DAE26544.1"/>
    <property type="molecule type" value="Genomic_DNA"/>
</dbReference>
<name>A0A8S5R584_9CAUD</name>
<keyword evidence="1" id="KW-0812">Transmembrane</keyword>
<feature type="transmembrane region" description="Helical" evidence="1">
    <location>
        <begin position="45"/>
        <end position="64"/>
    </location>
</feature>
<keyword evidence="1" id="KW-0472">Membrane</keyword>